<comment type="similarity">
    <text evidence="1">Belongs to the hemerythrin family.</text>
</comment>
<keyword evidence="3" id="KW-0479">Metal-binding</keyword>
<dbReference type="EMBL" id="LR134313">
    <property type="protein sequence ID" value="VEF03307.1"/>
    <property type="molecule type" value="Genomic_DNA"/>
</dbReference>
<dbReference type="RefSeq" id="WP_085417139.1">
    <property type="nucleotide sequence ID" value="NZ_CAUJPY010000023.1"/>
</dbReference>
<dbReference type="NCBIfam" id="NF002007">
    <property type="entry name" value="PRK00808.1"/>
    <property type="match status" value="1"/>
</dbReference>
<dbReference type="GO" id="GO:0046872">
    <property type="term" value="F:metal ion binding"/>
    <property type="evidence" value="ECO:0007669"/>
    <property type="project" value="UniProtKB-KW"/>
</dbReference>
<reference evidence="6 7" key="1">
    <citation type="submission" date="2018-12" db="EMBL/GenBank/DDBJ databases">
        <authorList>
            <consortium name="Pathogen Informatics"/>
        </authorList>
    </citation>
    <scope>NUCLEOTIDE SEQUENCE [LARGE SCALE GENOMIC DNA]</scope>
    <source>
        <strain evidence="6 7">NCTC10296</strain>
    </source>
</reference>
<dbReference type="InterPro" id="IPR012312">
    <property type="entry name" value="Hemerythrin-like"/>
</dbReference>
<protein>
    <submittedName>
        <fullName evidence="6">McHr</fullName>
    </submittedName>
</protein>
<dbReference type="InterPro" id="IPR016131">
    <property type="entry name" value="Haemerythrin_Fe_BS"/>
</dbReference>
<dbReference type="PROSITE" id="PS00550">
    <property type="entry name" value="HEMERYTHRINS"/>
    <property type="match status" value="1"/>
</dbReference>
<evidence type="ECO:0000256" key="2">
    <source>
        <dbReference type="ARBA" id="ARBA00022621"/>
    </source>
</evidence>
<keyword evidence="2" id="KW-0813">Transport</keyword>
<dbReference type="Proteomes" id="UP000279284">
    <property type="component" value="Chromosome"/>
</dbReference>
<sequence>MSFVQWTVDLATGFDDIDEQHQQLINRINNFYDADQTKDRDLIAKALKELIDYTTYHFQQEEKMLEDAGYHLLEQHKKVHINFLSRVATYQSRFENGDDIGEELLTLLDGWLFRHIRINDHGYVDPVKKSGVR</sequence>
<keyword evidence="7" id="KW-1185">Reference proteome</keyword>
<dbReference type="GO" id="GO:0005344">
    <property type="term" value="F:oxygen carrier activity"/>
    <property type="evidence" value="ECO:0007669"/>
    <property type="project" value="UniProtKB-KW"/>
</dbReference>
<evidence type="ECO:0000256" key="4">
    <source>
        <dbReference type="ARBA" id="ARBA00023004"/>
    </source>
</evidence>
<proteinExistence type="inferred from homology"/>
<evidence type="ECO:0000313" key="6">
    <source>
        <dbReference type="EMBL" id="VEF03307.1"/>
    </source>
</evidence>
<dbReference type="STRING" id="493.BWD07_09210"/>
<evidence type="ECO:0000313" key="7">
    <source>
        <dbReference type="Proteomes" id="UP000279284"/>
    </source>
</evidence>
<dbReference type="KEGG" id="nci:NCTC10296_02252"/>
<evidence type="ECO:0000256" key="1">
    <source>
        <dbReference type="ARBA" id="ARBA00010587"/>
    </source>
</evidence>
<dbReference type="NCBIfam" id="TIGR02481">
    <property type="entry name" value="hemeryth_dom"/>
    <property type="match status" value="1"/>
</dbReference>
<evidence type="ECO:0000259" key="5">
    <source>
        <dbReference type="Pfam" id="PF01814"/>
    </source>
</evidence>
<dbReference type="PANTHER" id="PTHR37164:SF1">
    <property type="entry name" value="BACTERIOHEMERYTHRIN"/>
    <property type="match status" value="1"/>
</dbReference>
<dbReference type="NCBIfam" id="NF033749">
    <property type="entry name" value="bact_hemeryth"/>
    <property type="match status" value="1"/>
</dbReference>
<dbReference type="CDD" id="cd12107">
    <property type="entry name" value="Hemerythrin"/>
    <property type="match status" value="1"/>
</dbReference>
<keyword evidence="4" id="KW-0408">Iron</keyword>
<dbReference type="AlphaFoldDB" id="A0A1X3CWS3"/>
<dbReference type="OrthoDB" id="5296936at2"/>
<dbReference type="InterPro" id="IPR012827">
    <property type="entry name" value="Hemerythrin_metal-bd"/>
</dbReference>
<gene>
    <name evidence="6" type="ORF">NCTC10296_02252</name>
</gene>
<dbReference type="InterPro" id="IPR050669">
    <property type="entry name" value="Hemerythrin"/>
</dbReference>
<dbReference type="Pfam" id="PF01814">
    <property type="entry name" value="Hemerythrin"/>
    <property type="match status" value="1"/>
</dbReference>
<name>A0A1X3CWS3_9NEIS</name>
<accession>A0A1X3CWS3</accession>
<feature type="domain" description="Hemerythrin-like" evidence="5">
    <location>
        <begin position="13"/>
        <end position="123"/>
    </location>
</feature>
<dbReference type="SUPFAM" id="SSF47188">
    <property type="entry name" value="Hemerythrin-like"/>
    <property type="match status" value="1"/>
</dbReference>
<dbReference type="PANTHER" id="PTHR37164">
    <property type="entry name" value="BACTERIOHEMERYTHRIN"/>
    <property type="match status" value="1"/>
</dbReference>
<evidence type="ECO:0000256" key="3">
    <source>
        <dbReference type="ARBA" id="ARBA00022723"/>
    </source>
</evidence>
<dbReference type="Gene3D" id="1.20.120.50">
    <property type="entry name" value="Hemerythrin-like"/>
    <property type="match status" value="1"/>
</dbReference>
<organism evidence="6 7">
    <name type="scientific">Neisseria canis</name>
    <dbReference type="NCBI Taxonomy" id="493"/>
    <lineage>
        <taxon>Bacteria</taxon>
        <taxon>Pseudomonadati</taxon>
        <taxon>Pseudomonadota</taxon>
        <taxon>Betaproteobacteria</taxon>
        <taxon>Neisseriales</taxon>
        <taxon>Neisseriaceae</taxon>
        <taxon>Neisseria</taxon>
    </lineage>
</organism>
<keyword evidence="2" id="KW-0561">Oxygen transport</keyword>
<dbReference type="InterPro" id="IPR035938">
    <property type="entry name" value="Hemerythrin-like_sf"/>
</dbReference>